<proteinExistence type="predicted"/>
<evidence type="ECO:0000256" key="5">
    <source>
        <dbReference type="SAM" id="MobiDB-lite"/>
    </source>
</evidence>
<dbReference type="Pfam" id="PF02891">
    <property type="entry name" value="zf-MIZ"/>
    <property type="match status" value="1"/>
</dbReference>
<evidence type="ECO:0000256" key="3">
    <source>
        <dbReference type="ARBA" id="ARBA00022833"/>
    </source>
</evidence>
<dbReference type="AlphaFoldDB" id="A0A183SY94"/>
<feature type="compositionally biased region" description="Low complexity" evidence="5">
    <location>
        <begin position="633"/>
        <end position="644"/>
    </location>
</feature>
<feature type="compositionally biased region" description="Polar residues" evidence="5">
    <location>
        <begin position="911"/>
        <end position="929"/>
    </location>
</feature>
<keyword evidence="3" id="KW-0862">Zinc</keyword>
<evidence type="ECO:0000259" key="6">
    <source>
        <dbReference type="PROSITE" id="PS51044"/>
    </source>
</evidence>
<keyword evidence="1" id="KW-0479">Metal-binding</keyword>
<dbReference type="OrthoDB" id="6287158at2759"/>
<dbReference type="PANTHER" id="PTHR10782:SF4">
    <property type="entry name" value="TONALLI, ISOFORM E"/>
    <property type="match status" value="1"/>
</dbReference>
<dbReference type="GO" id="GO:0061665">
    <property type="term" value="F:SUMO ligase activity"/>
    <property type="evidence" value="ECO:0007669"/>
    <property type="project" value="TreeGrafter"/>
</dbReference>
<dbReference type="Proteomes" id="UP000275846">
    <property type="component" value="Unassembled WGS sequence"/>
</dbReference>
<dbReference type="PANTHER" id="PTHR10782">
    <property type="entry name" value="ZINC FINGER MIZ DOMAIN-CONTAINING PROTEIN"/>
    <property type="match status" value="1"/>
</dbReference>
<name>A0A183SY94_SCHSO</name>
<evidence type="ECO:0000313" key="7">
    <source>
        <dbReference type="EMBL" id="VDL95577.1"/>
    </source>
</evidence>
<keyword evidence="8" id="KW-1185">Reference proteome</keyword>
<evidence type="ECO:0000313" key="9">
    <source>
        <dbReference type="WBParaSite" id="SSLN_0000954101-mRNA-1"/>
    </source>
</evidence>
<accession>A0A183SY94</accession>
<dbReference type="GO" id="GO:0008270">
    <property type="term" value="F:zinc ion binding"/>
    <property type="evidence" value="ECO:0007669"/>
    <property type="project" value="UniProtKB-KW"/>
</dbReference>
<keyword evidence="2 4" id="KW-0863">Zinc-finger</keyword>
<sequence>MAVCGVIPYNNFYFTTVTNTANYQAARSAVNPILATNSAITSPLIRLPTVNVSALSGFQLPAAIQQAAAGVLENNEESKELKPDGDPSIKLNPNSVSARRFINYAISLARSPNCALTYQFLPLRRTEAEQMTLKSLTSLFSANNAFGIYSESPFLRPVTLLRPVQFASPASVLFQYPDPENMVRTLRDLADQKVTSIPLLAILSGAKPNAASLGFYTDYLTYSFTLELDINTMRFLVEQSRQPNSRTDKYRLILRLAWATTGLYMPRDKPNPSRVLASEVLPRCLSVRVARRNVTLPDPIFHGGQAQKLGHRLRFAIDITDKIPVRPNSSVRDRSIEIDLTWLHAPLEDHALPLLEMVGSGSCTPILNHLLNLPLIQVTLDRVQPIPEFVRMFSSAVAGKPVIDPPPGSKPPHLPPETPEALVGVYDFCRSADRVIAASKTLAMVKAKLTSEDDLQCDEWIPVSLLCPLTLTRIDIPVRSANCDHLQCFDLSSYLTINKKRPRWSCPVCSSPAPFRDLRRDDFFVQLLADRSLKDAEMVHVDARGHWREASKLTESESSSATLFAKESVSGIPSDNPTTVPVPSLLNGISTMSPCKLESNFSSKPMVPIESDFSQFNDCVVLIDDDDDDDQETNTTQPTFTHPTSSDICRGPSLPAAPMFEDPKKESTLPREAQVSVPTNLFVDLTASSDEESYATALNPPISNLQPPVAPIPSLAPSTSTESCGLPVLVPPPPLTRLLSGVASPVPIAPRPLNFARSASQPNPPPIDDAAAAASAPPVLSTSGTSSTQQASLNPSKLNKAIDLNYELITTLTSVAATPVAAASQHTASTNGRSLFLHAMSLAASPSVQSTDQNSAAAIVGNHTTLQANSGTGGSRVCTESSKSGHHDQQPPPRLSSSGRFKVTAKRRCPSPSSTATNTDTCTAGPQDSTHPHRVKQRIRVRGRRRVFTGDSSGSNSSSSSSGSSTESPSSEEEDDDLWTPSSVSRRGTTRRPSSRGGSRFSR</sequence>
<organism evidence="9">
    <name type="scientific">Schistocephalus solidus</name>
    <name type="common">Tapeworm</name>
    <dbReference type="NCBI Taxonomy" id="70667"/>
    <lineage>
        <taxon>Eukaryota</taxon>
        <taxon>Metazoa</taxon>
        <taxon>Spiralia</taxon>
        <taxon>Lophotrochozoa</taxon>
        <taxon>Platyhelminthes</taxon>
        <taxon>Cestoda</taxon>
        <taxon>Eucestoda</taxon>
        <taxon>Diphyllobothriidea</taxon>
        <taxon>Diphyllobothriidae</taxon>
        <taxon>Schistocephalus</taxon>
    </lineage>
</organism>
<reference evidence="7 8" key="2">
    <citation type="submission" date="2018-11" db="EMBL/GenBank/DDBJ databases">
        <authorList>
            <consortium name="Pathogen Informatics"/>
        </authorList>
    </citation>
    <scope>NUCLEOTIDE SEQUENCE [LARGE SCALE GENOMIC DNA]</scope>
    <source>
        <strain evidence="7 8">NST_G2</strain>
    </source>
</reference>
<feature type="region of interest" description="Disordered" evidence="5">
    <location>
        <begin position="865"/>
        <end position="1003"/>
    </location>
</feature>
<feature type="region of interest" description="Disordered" evidence="5">
    <location>
        <begin position="626"/>
        <end position="648"/>
    </location>
</feature>
<feature type="region of interest" description="Disordered" evidence="5">
    <location>
        <begin position="754"/>
        <end position="793"/>
    </location>
</feature>
<dbReference type="PROSITE" id="PS51044">
    <property type="entry name" value="ZF_SP_RING"/>
    <property type="match status" value="1"/>
</dbReference>
<gene>
    <name evidence="7" type="ORF">SSLN_LOCUS9192</name>
</gene>
<feature type="domain" description="SP-RING-type" evidence="6">
    <location>
        <begin position="451"/>
        <end position="538"/>
    </location>
</feature>
<dbReference type="InterPro" id="IPR013083">
    <property type="entry name" value="Znf_RING/FYVE/PHD"/>
</dbReference>
<evidence type="ECO:0000256" key="4">
    <source>
        <dbReference type="PROSITE-ProRule" id="PRU00452"/>
    </source>
</evidence>
<dbReference type="EMBL" id="UYSU01035089">
    <property type="protein sequence ID" value="VDL95577.1"/>
    <property type="molecule type" value="Genomic_DNA"/>
</dbReference>
<evidence type="ECO:0000256" key="2">
    <source>
        <dbReference type="ARBA" id="ARBA00022771"/>
    </source>
</evidence>
<dbReference type="InterPro" id="IPR004181">
    <property type="entry name" value="Znf_MIZ"/>
</dbReference>
<dbReference type="GO" id="GO:0016925">
    <property type="term" value="P:protein sumoylation"/>
    <property type="evidence" value="ECO:0007669"/>
    <property type="project" value="TreeGrafter"/>
</dbReference>
<evidence type="ECO:0000313" key="8">
    <source>
        <dbReference type="Proteomes" id="UP000275846"/>
    </source>
</evidence>
<dbReference type="CDD" id="cd16650">
    <property type="entry name" value="SP-RING_PIAS-like"/>
    <property type="match status" value="1"/>
</dbReference>
<feature type="compositionally biased region" description="Low complexity" evidence="5">
    <location>
        <begin position="768"/>
        <end position="788"/>
    </location>
</feature>
<dbReference type="GO" id="GO:0000785">
    <property type="term" value="C:chromatin"/>
    <property type="evidence" value="ECO:0007669"/>
    <property type="project" value="TreeGrafter"/>
</dbReference>
<dbReference type="STRING" id="70667.A0A183SY94"/>
<protein>
    <submittedName>
        <fullName evidence="9">SP-RING-type domain-containing protein</fullName>
    </submittedName>
</protein>
<evidence type="ECO:0000256" key="1">
    <source>
        <dbReference type="ARBA" id="ARBA00022723"/>
    </source>
</evidence>
<reference evidence="9" key="1">
    <citation type="submission" date="2016-06" db="UniProtKB">
        <authorList>
            <consortium name="WormBaseParasite"/>
        </authorList>
    </citation>
    <scope>IDENTIFICATION</scope>
</reference>
<feature type="compositionally biased region" description="Low complexity" evidence="5">
    <location>
        <begin position="950"/>
        <end position="969"/>
    </location>
</feature>
<feature type="compositionally biased region" description="Basic residues" evidence="5">
    <location>
        <begin position="932"/>
        <end position="947"/>
    </location>
</feature>
<dbReference type="Gene3D" id="3.30.40.10">
    <property type="entry name" value="Zinc/RING finger domain, C3HC4 (zinc finger)"/>
    <property type="match status" value="1"/>
</dbReference>
<dbReference type="WBParaSite" id="SSLN_0000954101-mRNA-1">
    <property type="protein sequence ID" value="SSLN_0000954101-mRNA-1"/>
    <property type="gene ID" value="SSLN_0000954101"/>
</dbReference>